<sequence>MELGKIKITDTSLRDGHQSLWATRMTTEDMLPILENIDEVGYHSLEVWGGATFDVCIRYLNEDPWERLRKIRRGIKKTKLQMLLRGQSIVGYTHYPDDIVEKFVEKAAENGIDIFRVFDALNDIRNLETCMRAAKKSGKHVQACVVYTVSPVHTMQHFVETALRLKDMGADSICIKDMAGLLSPYASFELVKALKDNVQLPLQLHTHYIGGLAIAALLKAAEAGVDIIDTASVPMAFGSSQPPVETIVRALQDTPWDTGLDLHALFNIATHFEQIRKHKGFERGVTRIADMKVFEHQVPGGMITNLYSQLEEQKASHRIDEVLAEIPRVRADLGYPPLVTPTSQIIGIQAVLNILMGERYKLCPGEVKDYVRGYYGKPAVAIKDEIRKKIIGDEEVITVRPADLLEPAWERSRQELGELAESEEDILTYALFPQVALKFFEYRKNRGAEDIPQISSIDTLGEELLDEEAPVAIPPVVSRVKKVAAHGGDDEMKIDEIRELILLMDQSSISELEVQKDAYRLSLRKGNGPAIDKAATAAPMNLPPALSSEAAKLEQDNFTEILAPMVGTFYAAPSPDSPPYVQPGDHVSPGQTLCILEAMKLMNEIKTEFAGTIIEIMVDNAEAVEYGQVLFLIEKD</sequence>
<dbReference type="OrthoDB" id="9807469at2"/>
<accession>Q0AZG2</accession>
<dbReference type="EMBL" id="CP000448">
    <property type="protein sequence ID" value="ABI67892.1"/>
    <property type="molecule type" value="Genomic_DNA"/>
</dbReference>
<protein>
    <submittedName>
        <fullName evidence="3">Oxaloacetate decarboxylase, alpha subunit</fullName>
    </submittedName>
</protein>
<dbReference type="PROSITE" id="PS50991">
    <property type="entry name" value="PYR_CT"/>
    <property type="match status" value="1"/>
</dbReference>
<dbReference type="PRINTS" id="PR01071">
    <property type="entry name" value="ACOABIOTINCC"/>
</dbReference>
<dbReference type="InterPro" id="IPR055268">
    <property type="entry name" value="PCB-like"/>
</dbReference>
<dbReference type="InterPro" id="IPR001249">
    <property type="entry name" value="AcCoA_biotinCC"/>
</dbReference>
<dbReference type="InterPro" id="IPR013785">
    <property type="entry name" value="Aldolase_TIM"/>
</dbReference>
<dbReference type="NCBIfam" id="NF006761">
    <property type="entry name" value="PRK09282.1"/>
    <property type="match status" value="1"/>
</dbReference>
<keyword evidence="4" id="KW-1185">Reference proteome</keyword>
<dbReference type="PANTHER" id="PTHR43778:SF2">
    <property type="entry name" value="PYRUVATE CARBOXYLASE, MITOCHONDRIAL"/>
    <property type="match status" value="1"/>
</dbReference>
<dbReference type="eggNOG" id="COG0511">
    <property type="taxonomic scope" value="Bacteria"/>
</dbReference>
<dbReference type="Gene3D" id="2.40.50.100">
    <property type="match status" value="1"/>
</dbReference>
<dbReference type="SUPFAM" id="SSF89000">
    <property type="entry name" value="post-HMGL domain-like"/>
    <property type="match status" value="1"/>
</dbReference>
<dbReference type="SUPFAM" id="SSF51569">
    <property type="entry name" value="Aldolase"/>
    <property type="match status" value="1"/>
</dbReference>
<dbReference type="GO" id="GO:0006094">
    <property type="term" value="P:gluconeogenesis"/>
    <property type="evidence" value="ECO:0007669"/>
    <property type="project" value="TreeGrafter"/>
</dbReference>
<dbReference type="Pfam" id="PF02436">
    <property type="entry name" value="PYC_OADA"/>
    <property type="match status" value="1"/>
</dbReference>
<dbReference type="Pfam" id="PF00682">
    <property type="entry name" value="HMGL-like"/>
    <property type="match status" value="1"/>
</dbReference>
<dbReference type="InterPro" id="IPR003379">
    <property type="entry name" value="Carboxylase_cons_dom"/>
</dbReference>
<dbReference type="Proteomes" id="UP000001968">
    <property type="component" value="Chromosome"/>
</dbReference>
<dbReference type="NCBIfam" id="TIGR00531">
    <property type="entry name" value="BCCP"/>
    <property type="match status" value="1"/>
</dbReference>
<dbReference type="eggNOG" id="COG5016">
    <property type="taxonomic scope" value="Bacteria"/>
</dbReference>
<dbReference type="InterPro" id="IPR000089">
    <property type="entry name" value="Biotin_lipoyl"/>
</dbReference>
<dbReference type="KEGG" id="swo:Swol_0558"/>
<evidence type="ECO:0000313" key="4">
    <source>
        <dbReference type="Proteomes" id="UP000001968"/>
    </source>
</evidence>
<dbReference type="GO" id="GO:0003989">
    <property type="term" value="F:acetyl-CoA carboxylase activity"/>
    <property type="evidence" value="ECO:0007669"/>
    <property type="project" value="InterPro"/>
</dbReference>
<dbReference type="GO" id="GO:0009317">
    <property type="term" value="C:acetyl-CoA carboxylase complex"/>
    <property type="evidence" value="ECO:0007669"/>
    <property type="project" value="InterPro"/>
</dbReference>
<dbReference type="InterPro" id="IPR000891">
    <property type="entry name" value="PYR_CT"/>
</dbReference>
<dbReference type="PANTHER" id="PTHR43778">
    <property type="entry name" value="PYRUVATE CARBOXYLASE"/>
    <property type="match status" value="1"/>
</dbReference>
<dbReference type="PROSITE" id="PS50968">
    <property type="entry name" value="BIOTINYL_LIPOYL"/>
    <property type="match status" value="1"/>
</dbReference>
<dbReference type="AlphaFoldDB" id="Q0AZG2"/>
<organism evidence="3 4">
    <name type="scientific">Syntrophomonas wolfei subsp. wolfei (strain DSM 2245B / Goettingen)</name>
    <dbReference type="NCBI Taxonomy" id="335541"/>
    <lineage>
        <taxon>Bacteria</taxon>
        <taxon>Bacillati</taxon>
        <taxon>Bacillota</taxon>
        <taxon>Clostridia</taxon>
        <taxon>Eubacteriales</taxon>
        <taxon>Syntrophomonadaceae</taxon>
        <taxon>Syntrophomonas</taxon>
    </lineage>
</organism>
<dbReference type="SUPFAM" id="SSF51230">
    <property type="entry name" value="Single hybrid motif"/>
    <property type="match status" value="1"/>
</dbReference>
<dbReference type="Gene3D" id="3.20.20.70">
    <property type="entry name" value="Aldolase class I"/>
    <property type="match status" value="1"/>
</dbReference>
<dbReference type="InterPro" id="IPR011053">
    <property type="entry name" value="Single_hybrid_motif"/>
</dbReference>
<gene>
    <name evidence="3" type="ordered locus">Swol_0558</name>
</gene>
<feature type="domain" description="Pyruvate carboxyltransferase" evidence="2">
    <location>
        <begin position="6"/>
        <end position="266"/>
    </location>
</feature>
<reference evidence="4" key="1">
    <citation type="journal article" date="2010" name="Environ. Microbiol.">
        <title>The genome of Syntrophomonas wolfei: new insights into syntrophic metabolism and biohydrogen production.</title>
        <authorList>
            <person name="Sieber J.R."/>
            <person name="Sims D.R."/>
            <person name="Han C."/>
            <person name="Kim E."/>
            <person name="Lykidis A."/>
            <person name="Lapidus A.L."/>
            <person name="McDonnald E."/>
            <person name="Rohlin L."/>
            <person name="Culley D.E."/>
            <person name="Gunsalus R."/>
            <person name="McInerney M.J."/>
        </authorList>
    </citation>
    <scope>NUCLEOTIDE SEQUENCE [LARGE SCALE GENOMIC DNA]</scope>
    <source>
        <strain evidence="4">DSM 2245B / Goettingen</strain>
    </source>
</reference>
<dbReference type="STRING" id="335541.Swol_0558"/>
<dbReference type="Pfam" id="PF00364">
    <property type="entry name" value="Biotin_lipoyl"/>
    <property type="match status" value="1"/>
</dbReference>
<dbReference type="CDD" id="cd07937">
    <property type="entry name" value="DRE_TIM_PC_TC_5S"/>
    <property type="match status" value="1"/>
</dbReference>
<feature type="domain" description="Lipoyl-binding" evidence="1">
    <location>
        <begin position="558"/>
        <end position="634"/>
    </location>
</feature>
<name>Q0AZG2_SYNWW</name>
<dbReference type="GO" id="GO:0004736">
    <property type="term" value="F:pyruvate carboxylase activity"/>
    <property type="evidence" value="ECO:0007669"/>
    <property type="project" value="TreeGrafter"/>
</dbReference>
<evidence type="ECO:0000313" key="3">
    <source>
        <dbReference type="EMBL" id="ABI67892.1"/>
    </source>
</evidence>
<dbReference type="CDD" id="cd06850">
    <property type="entry name" value="biotinyl_domain"/>
    <property type="match status" value="1"/>
</dbReference>
<dbReference type="HOGENOM" id="CLU_000395_4_2_9"/>
<evidence type="ECO:0000259" key="1">
    <source>
        <dbReference type="PROSITE" id="PS50968"/>
    </source>
</evidence>
<dbReference type="GO" id="GO:0006633">
    <property type="term" value="P:fatty acid biosynthetic process"/>
    <property type="evidence" value="ECO:0007669"/>
    <property type="project" value="InterPro"/>
</dbReference>
<dbReference type="RefSeq" id="WP_011639997.1">
    <property type="nucleotide sequence ID" value="NC_008346.1"/>
</dbReference>
<proteinExistence type="predicted"/>
<evidence type="ECO:0000259" key="2">
    <source>
        <dbReference type="PROSITE" id="PS50991"/>
    </source>
</evidence>